<evidence type="ECO:0000256" key="4">
    <source>
        <dbReference type="SAM" id="Coils"/>
    </source>
</evidence>
<reference evidence="7 8" key="1">
    <citation type="journal article" date="2015" name="Biotechnol. Bioeng.">
        <title>Genome sequence and phenotypic characterization of Caulobacter segnis.</title>
        <authorList>
            <person name="Patel S."/>
            <person name="Fletcher B."/>
            <person name="Scott D.C."/>
            <person name="Ely B."/>
        </authorList>
    </citation>
    <scope>NUCLEOTIDE SEQUENCE [LARGE SCALE GENOMIC DNA]</scope>
    <source>
        <strain evidence="7 8">ERI-2</strain>
    </source>
</reference>
<gene>
    <name evidence="7" type="primary">ycf3</name>
    <name evidence="7" type="ORF">WY13_03604</name>
</gene>
<accession>A0A162KSB3</accession>
<keyword evidence="4" id="KW-0175">Coiled coil</keyword>
<dbReference type="Proteomes" id="UP000077407">
    <property type="component" value="Unassembled WGS sequence"/>
</dbReference>
<evidence type="ECO:0000256" key="2">
    <source>
        <dbReference type="ARBA" id="ARBA00022803"/>
    </source>
</evidence>
<keyword evidence="1" id="KW-0677">Repeat</keyword>
<sequence length="364" mass="41510">MHTKFTLKKSMFKFLLITFMFLSIQTTVVLASSSDNVNINTLNLKIENLEKENNSLRNDLNKISRDKLVESYKEQNESILKSTDACIRNLTIIIAAISAVITLLAAVGTIAFPIMSNKKEKERFNEMKAKIYDIEKSLDLKINEINTNLDERVSLSNNSFENLGKNLNSLKDDVTKLLNNAAQSAKEAKESENIAKSYSLESEALKLYNDKNYTLALEKYNEAIKLNPNNSSTLCNRGRLYERLGKYDLALNDYNSALNVNPNHFITINNKADLYRKVGKLDLASKEIAVALNIDNNDPYNLATAAEIALDKNDKEDFYRNVEKSFENGLPLNVIYQNDIYKKVLDEPKFKQLLEKYKKNDDKN</sequence>
<dbReference type="PANTHER" id="PTHR44858:SF1">
    <property type="entry name" value="UDP-N-ACETYLGLUCOSAMINE--PEPTIDE N-ACETYLGLUCOSAMINYLTRANSFERASE SPINDLY-RELATED"/>
    <property type="match status" value="1"/>
</dbReference>
<feature type="chain" id="PRO_5007836684" evidence="6">
    <location>
        <begin position="32"/>
        <end position="364"/>
    </location>
</feature>
<keyword evidence="2 3" id="KW-0802">TPR repeat</keyword>
<dbReference type="OrthoDB" id="1806831at2"/>
<feature type="repeat" description="TPR" evidence="3">
    <location>
        <begin position="197"/>
        <end position="230"/>
    </location>
</feature>
<organism evidence="7 8">
    <name type="scientific">Clostridium ljungdahlii</name>
    <dbReference type="NCBI Taxonomy" id="1538"/>
    <lineage>
        <taxon>Bacteria</taxon>
        <taxon>Bacillati</taxon>
        <taxon>Bacillota</taxon>
        <taxon>Clostridia</taxon>
        <taxon>Eubacteriales</taxon>
        <taxon>Clostridiaceae</taxon>
        <taxon>Clostridium</taxon>
    </lineage>
</organism>
<feature type="coiled-coil region" evidence="4">
    <location>
        <begin position="39"/>
        <end position="66"/>
    </location>
</feature>
<dbReference type="InterPro" id="IPR019734">
    <property type="entry name" value="TPR_rpt"/>
</dbReference>
<dbReference type="Gene3D" id="1.25.40.10">
    <property type="entry name" value="Tetratricopeptide repeat domain"/>
    <property type="match status" value="1"/>
</dbReference>
<evidence type="ECO:0000313" key="7">
    <source>
        <dbReference type="EMBL" id="OAA83276.1"/>
    </source>
</evidence>
<name>A0A162KSB3_9CLOT</name>
<dbReference type="PATRIC" id="fig|1538.10.peg.3682"/>
<evidence type="ECO:0000256" key="3">
    <source>
        <dbReference type="PROSITE-ProRule" id="PRU00339"/>
    </source>
</evidence>
<feature type="coiled-coil region" evidence="4">
    <location>
        <begin position="160"/>
        <end position="187"/>
    </location>
</feature>
<feature type="transmembrane region" description="Helical" evidence="5">
    <location>
        <begin position="90"/>
        <end position="114"/>
    </location>
</feature>
<proteinExistence type="predicted"/>
<evidence type="ECO:0000256" key="1">
    <source>
        <dbReference type="ARBA" id="ARBA00022737"/>
    </source>
</evidence>
<dbReference type="AlphaFoldDB" id="A0A162KSB3"/>
<comment type="caution">
    <text evidence="7">The sequence shown here is derived from an EMBL/GenBank/DDBJ whole genome shotgun (WGS) entry which is preliminary data.</text>
</comment>
<keyword evidence="6" id="KW-0732">Signal</keyword>
<evidence type="ECO:0000313" key="8">
    <source>
        <dbReference type="Proteomes" id="UP000077407"/>
    </source>
</evidence>
<dbReference type="PROSITE" id="PS50005">
    <property type="entry name" value="TPR"/>
    <property type="match status" value="2"/>
</dbReference>
<dbReference type="PANTHER" id="PTHR44858">
    <property type="entry name" value="TETRATRICOPEPTIDE REPEAT PROTEIN 6"/>
    <property type="match status" value="1"/>
</dbReference>
<keyword evidence="5" id="KW-0812">Transmembrane</keyword>
<dbReference type="PROSITE" id="PS50293">
    <property type="entry name" value="TPR_REGION"/>
    <property type="match status" value="1"/>
</dbReference>
<dbReference type="Pfam" id="PF00515">
    <property type="entry name" value="TPR_1"/>
    <property type="match status" value="1"/>
</dbReference>
<feature type="signal peptide" evidence="6">
    <location>
        <begin position="1"/>
        <end position="31"/>
    </location>
</feature>
<dbReference type="SMART" id="SM00028">
    <property type="entry name" value="TPR"/>
    <property type="match status" value="3"/>
</dbReference>
<keyword evidence="5" id="KW-0472">Membrane</keyword>
<dbReference type="InterPro" id="IPR050498">
    <property type="entry name" value="Ycf3"/>
</dbReference>
<dbReference type="EMBL" id="LITT01000062">
    <property type="protein sequence ID" value="OAA83276.1"/>
    <property type="molecule type" value="Genomic_DNA"/>
</dbReference>
<protein>
    <submittedName>
        <fullName evidence="7">Photosystem I assembly protein Ycf3</fullName>
    </submittedName>
</protein>
<keyword evidence="5" id="KW-1133">Transmembrane helix</keyword>
<dbReference type="SUPFAM" id="SSF48452">
    <property type="entry name" value="TPR-like"/>
    <property type="match status" value="1"/>
</dbReference>
<dbReference type="RefSeq" id="WP_063556867.1">
    <property type="nucleotide sequence ID" value="NZ_LITT01000062.1"/>
</dbReference>
<feature type="repeat" description="TPR" evidence="3">
    <location>
        <begin position="231"/>
        <end position="264"/>
    </location>
</feature>
<evidence type="ECO:0000256" key="5">
    <source>
        <dbReference type="SAM" id="Phobius"/>
    </source>
</evidence>
<evidence type="ECO:0000256" key="6">
    <source>
        <dbReference type="SAM" id="SignalP"/>
    </source>
</evidence>
<dbReference type="InterPro" id="IPR011990">
    <property type="entry name" value="TPR-like_helical_dom_sf"/>
</dbReference>